<dbReference type="FunCoup" id="A0A7J7DI70">
    <property type="interactions" value="1050"/>
</dbReference>
<evidence type="ECO:0000256" key="9">
    <source>
        <dbReference type="SAM" id="SignalP"/>
    </source>
</evidence>
<evidence type="ECO:0000256" key="7">
    <source>
        <dbReference type="PIRNR" id="PIRNR031032"/>
    </source>
</evidence>
<protein>
    <recommendedName>
        <fullName evidence="10">EXPERA domain-containing protein</fullName>
    </recommendedName>
</protein>
<keyword evidence="6 7" id="KW-0472">Membrane</keyword>
<dbReference type="PIRSF" id="PIRSF031032">
    <property type="entry name" value="TMP_97_prd"/>
    <property type="match status" value="1"/>
</dbReference>
<evidence type="ECO:0000256" key="6">
    <source>
        <dbReference type="ARBA" id="ARBA00023136"/>
    </source>
</evidence>
<feature type="transmembrane region" description="Helical" evidence="7">
    <location>
        <begin position="92"/>
        <end position="113"/>
    </location>
</feature>
<evidence type="ECO:0000313" key="11">
    <source>
        <dbReference type="EMBL" id="KAF5746060.1"/>
    </source>
</evidence>
<accession>A0A7J7DI70</accession>
<dbReference type="GO" id="GO:0005789">
    <property type="term" value="C:endoplasmic reticulum membrane"/>
    <property type="evidence" value="ECO:0007669"/>
    <property type="project" value="UniProtKB-SubCell"/>
</dbReference>
<feature type="transmembrane region" description="Helical" evidence="7">
    <location>
        <begin position="125"/>
        <end position="145"/>
    </location>
</feature>
<feature type="signal peptide" evidence="9">
    <location>
        <begin position="1"/>
        <end position="22"/>
    </location>
</feature>
<proteinExistence type="inferred from homology"/>
<dbReference type="InParanoid" id="A0A7J7DI70"/>
<dbReference type="OrthoDB" id="433124at2759"/>
<evidence type="ECO:0000256" key="8">
    <source>
        <dbReference type="SAM" id="MobiDB-lite"/>
    </source>
</evidence>
<keyword evidence="12" id="KW-1185">Reference proteome</keyword>
<evidence type="ECO:0000259" key="10">
    <source>
        <dbReference type="PROSITE" id="PS51751"/>
    </source>
</evidence>
<dbReference type="Proteomes" id="UP000593562">
    <property type="component" value="Unassembled WGS sequence"/>
</dbReference>
<dbReference type="Pfam" id="PF05241">
    <property type="entry name" value="EBP"/>
    <property type="match status" value="1"/>
</dbReference>
<dbReference type="PANTHER" id="PTHR31204">
    <property type="entry name" value="SIGMA INTRACELLULAR RECEPTOR 2"/>
    <property type="match status" value="1"/>
</dbReference>
<evidence type="ECO:0000256" key="4">
    <source>
        <dbReference type="ARBA" id="ARBA00022824"/>
    </source>
</evidence>
<evidence type="ECO:0000313" key="12">
    <source>
        <dbReference type="Proteomes" id="UP000593562"/>
    </source>
</evidence>
<name>A0A7J7DI70_TRIWF</name>
<dbReference type="InterPro" id="IPR033118">
    <property type="entry name" value="EXPERA"/>
</dbReference>
<dbReference type="PROSITE" id="PS51751">
    <property type="entry name" value="EXPERA"/>
    <property type="match status" value="1"/>
</dbReference>
<dbReference type="PANTHER" id="PTHR31204:SF1">
    <property type="entry name" value="SIGMA INTRACELLULAR RECEPTOR 2"/>
    <property type="match status" value="1"/>
</dbReference>
<organism evidence="11 12">
    <name type="scientific">Tripterygium wilfordii</name>
    <name type="common">Thunder God vine</name>
    <dbReference type="NCBI Taxonomy" id="458696"/>
    <lineage>
        <taxon>Eukaryota</taxon>
        <taxon>Viridiplantae</taxon>
        <taxon>Streptophyta</taxon>
        <taxon>Embryophyta</taxon>
        <taxon>Tracheophyta</taxon>
        <taxon>Spermatophyta</taxon>
        <taxon>Magnoliopsida</taxon>
        <taxon>eudicotyledons</taxon>
        <taxon>Gunneridae</taxon>
        <taxon>Pentapetalae</taxon>
        <taxon>rosids</taxon>
        <taxon>fabids</taxon>
        <taxon>Celastrales</taxon>
        <taxon>Celastraceae</taxon>
        <taxon>Tripterygium</taxon>
    </lineage>
</organism>
<evidence type="ECO:0000256" key="3">
    <source>
        <dbReference type="ARBA" id="ARBA00022692"/>
    </source>
</evidence>
<comment type="subcellular location">
    <subcellularLocation>
        <location evidence="1">Endoplasmic reticulum membrane</location>
        <topology evidence="1">Multi-pass membrane protein</topology>
    </subcellularLocation>
</comment>
<evidence type="ECO:0000256" key="2">
    <source>
        <dbReference type="ARBA" id="ARBA00009096"/>
    </source>
</evidence>
<dbReference type="InterPro" id="IPR051987">
    <property type="entry name" value="Sigma-2_receptor-like"/>
</dbReference>
<feature type="region of interest" description="Disordered" evidence="8">
    <location>
        <begin position="148"/>
        <end position="170"/>
    </location>
</feature>
<keyword evidence="5 7" id="KW-1133">Transmembrane helix</keyword>
<keyword evidence="4" id="KW-0256">Endoplasmic reticulum</keyword>
<keyword evidence="9" id="KW-0732">Signal</keyword>
<feature type="compositionally biased region" description="Basic residues" evidence="8">
    <location>
        <begin position="160"/>
        <end position="170"/>
    </location>
</feature>
<evidence type="ECO:0000256" key="5">
    <source>
        <dbReference type="ARBA" id="ARBA00022989"/>
    </source>
</evidence>
<comment type="caution">
    <text evidence="11">The sequence shown here is derived from an EMBL/GenBank/DDBJ whole genome shotgun (WGS) entry which is preliminary data.</text>
</comment>
<feature type="chain" id="PRO_5029816395" description="EXPERA domain-containing protein" evidence="9">
    <location>
        <begin position="23"/>
        <end position="170"/>
    </location>
</feature>
<gene>
    <name evidence="11" type="ORF">HS088_TW06G00225</name>
</gene>
<dbReference type="EMBL" id="JAAARO010000006">
    <property type="protein sequence ID" value="KAF5746060.1"/>
    <property type="molecule type" value="Genomic_DNA"/>
</dbReference>
<feature type="domain" description="EXPERA" evidence="10">
    <location>
        <begin position="8"/>
        <end position="140"/>
    </location>
</feature>
<comment type="similarity">
    <text evidence="2">Belongs to the TMEM97/sigma-2 receptor family.</text>
</comment>
<evidence type="ECO:0000256" key="1">
    <source>
        <dbReference type="ARBA" id="ARBA00004477"/>
    </source>
</evidence>
<dbReference type="InterPro" id="IPR016964">
    <property type="entry name" value="Sigma2_recept"/>
</dbReference>
<reference evidence="11 12" key="1">
    <citation type="journal article" date="2020" name="Nat. Commun.">
        <title>Genome of Tripterygium wilfordii and identification of cytochrome P450 involved in triptolide biosynthesis.</title>
        <authorList>
            <person name="Tu L."/>
            <person name="Su P."/>
            <person name="Zhang Z."/>
            <person name="Gao L."/>
            <person name="Wang J."/>
            <person name="Hu T."/>
            <person name="Zhou J."/>
            <person name="Zhang Y."/>
            <person name="Zhao Y."/>
            <person name="Liu Y."/>
            <person name="Song Y."/>
            <person name="Tong Y."/>
            <person name="Lu Y."/>
            <person name="Yang J."/>
            <person name="Xu C."/>
            <person name="Jia M."/>
            <person name="Peters R.J."/>
            <person name="Huang L."/>
            <person name="Gao W."/>
        </authorList>
    </citation>
    <scope>NUCLEOTIDE SEQUENCE [LARGE SCALE GENOMIC DNA]</scope>
    <source>
        <strain evidence="12">cv. XIE 37</strain>
        <tissue evidence="11">Leaf</tissue>
    </source>
</reference>
<dbReference type="AlphaFoldDB" id="A0A7J7DI70"/>
<keyword evidence="3 7" id="KW-0812">Transmembrane</keyword>
<feature type="transmembrane region" description="Helical" evidence="7">
    <location>
        <begin position="63"/>
        <end position="85"/>
    </location>
</feature>
<sequence>MFALVKLLDIVLFPLFLTIALAAPLIDAQTCLPRDLFPDHLINLKQWYTREFGDYLFIEKPNFFIGLIWLELLFQWPLTLLNLYGILGAKSWLPTTCLIYGNSSFTSMAAVLAEVTGSGKASDKMLFTYLPFLGCGVLAILRGLMPPSAKATSGSATIGRRSKLARKKKA</sequence>